<evidence type="ECO:0000313" key="9">
    <source>
        <dbReference type="EMBL" id="MQS15218.1"/>
    </source>
</evidence>
<reference evidence="9 10" key="1">
    <citation type="submission" date="2019-09" db="EMBL/GenBank/DDBJ databases">
        <title>Genome Sequences of Streptomyces kaniharaensis ATCC 21070.</title>
        <authorList>
            <person name="Zhu W."/>
            <person name="De Crecy-Lagard V."/>
            <person name="Richards N.G."/>
        </authorList>
    </citation>
    <scope>NUCLEOTIDE SEQUENCE [LARGE SCALE GENOMIC DNA]</scope>
    <source>
        <strain evidence="9 10">SF-557</strain>
    </source>
</reference>
<evidence type="ECO:0000259" key="8">
    <source>
        <dbReference type="PROSITE" id="PS50011"/>
    </source>
</evidence>
<dbReference type="Pfam" id="PF00069">
    <property type="entry name" value="Pkinase"/>
    <property type="match status" value="1"/>
</dbReference>
<feature type="transmembrane region" description="Helical" evidence="7">
    <location>
        <begin position="837"/>
        <end position="856"/>
    </location>
</feature>
<dbReference type="PROSITE" id="PS50011">
    <property type="entry name" value="PROTEIN_KINASE_DOM"/>
    <property type="match status" value="1"/>
</dbReference>
<feature type="transmembrane region" description="Helical" evidence="7">
    <location>
        <begin position="1031"/>
        <end position="1052"/>
    </location>
</feature>
<dbReference type="GO" id="GO:0005524">
    <property type="term" value="F:ATP binding"/>
    <property type="evidence" value="ECO:0007669"/>
    <property type="project" value="UniProtKB-KW"/>
</dbReference>
<keyword evidence="7" id="KW-0812">Transmembrane</keyword>
<feature type="transmembrane region" description="Helical" evidence="7">
    <location>
        <begin position="772"/>
        <end position="791"/>
    </location>
</feature>
<dbReference type="GO" id="GO:0004674">
    <property type="term" value="F:protein serine/threonine kinase activity"/>
    <property type="evidence" value="ECO:0007669"/>
    <property type="project" value="UniProtKB-EC"/>
</dbReference>
<organism evidence="9 10">
    <name type="scientific">Streptomyces kaniharaensis</name>
    <dbReference type="NCBI Taxonomy" id="212423"/>
    <lineage>
        <taxon>Bacteria</taxon>
        <taxon>Bacillati</taxon>
        <taxon>Actinomycetota</taxon>
        <taxon>Actinomycetes</taxon>
        <taxon>Kitasatosporales</taxon>
        <taxon>Streptomycetaceae</taxon>
        <taxon>Streptomyces</taxon>
    </lineage>
</organism>
<proteinExistence type="predicted"/>
<feature type="region of interest" description="Disordered" evidence="6">
    <location>
        <begin position="1"/>
        <end position="84"/>
    </location>
</feature>
<evidence type="ECO:0000256" key="4">
    <source>
        <dbReference type="ARBA" id="ARBA00022777"/>
    </source>
</evidence>
<feature type="transmembrane region" description="Helical" evidence="7">
    <location>
        <begin position="992"/>
        <end position="1011"/>
    </location>
</feature>
<dbReference type="PANTHER" id="PTHR43671">
    <property type="entry name" value="SERINE/THREONINE-PROTEIN KINASE NEK"/>
    <property type="match status" value="1"/>
</dbReference>
<evidence type="ECO:0000256" key="7">
    <source>
        <dbReference type="SAM" id="Phobius"/>
    </source>
</evidence>
<protein>
    <recommendedName>
        <fullName evidence="1">non-specific serine/threonine protein kinase</fullName>
        <ecNumber evidence="1">2.7.11.1</ecNumber>
    </recommendedName>
</protein>
<keyword evidence="10" id="KW-1185">Reference proteome</keyword>
<dbReference type="Gene3D" id="3.30.200.20">
    <property type="entry name" value="Phosphorylase Kinase, domain 1"/>
    <property type="match status" value="1"/>
</dbReference>
<dbReference type="InterPro" id="IPR050660">
    <property type="entry name" value="NEK_Ser/Thr_kinase"/>
</dbReference>
<dbReference type="Proteomes" id="UP000450000">
    <property type="component" value="Unassembled WGS sequence"/>
</dbReference>
<dbReference type="PANTHER" id="PTHR43671:SF13">
    <property type="entry name" value="SERINE_THREONINE-PROTEIN KINASE NEK2"/>
    <property type="match status" value="1"/>
</dbReference>
<dbReference type="Gene3D" id="1.10.510.10">
    <property type="entry name" value="Transferase(Phosphotransferase) domain 1"/>
    <property type="match status" value="1"/>
</dbReference>
<feature type="transmembrane region" description="Helical" evidence="7">
    <location>
        <begin position="923"/>
        <end position="941"/>
    </location>
</feature>
<keyword evidence="2" id="KW-0808">Transferase</keyword>
<feature type="transmembrane region" description="Helical" evidence="7">
    <location>
        <begin position="607"/>
        <end position="627"/>
    </location>
</feature>
<feature type="compositionally biased region" description="Basic and acidic residues" evidence="6">
    <location>
        <begin position="7"/>
        <end position="17"/>
    </location>
</feature>
<dbReference type="InterPro" id="IPR000719">
    <property type="entry name" value="Prot_kinase_dom"/>
</dbReference>
<accession>A0A6N7KY90</accession>
<keyword evidence="7" id="KW-0472">Membrane</keyword>
<gene>
    <name evidence="9" type="ORF">F7Q99_23855</name>
</gene>
<keyword evidence="3" id="KW-0547">Nucleotide-binding</keyword>
<keyword evidence="7" id="KW-1133">Transmembrane helix</keyword>
<dbReference type="AlphaFoldDB" id="A0A6N7KY90"/>
<dbReference type="InterPro" id="IPR011009">
    <property type="entry name" value="Kinase-like_dom_sf"/>
</dbReference>
<name>A0A6N7KY90_9ACTN</name>
<feature type="compositionally biased region" description="Basic and acidic residues" evidence="6">
    <location>
        <begin position="26"/>
        <end position="42"/>
    </location>
</feature>
<evidence type="ECO:0000256" key="3">
    <source>
        <dbReference type="ARBA" id="ARBA00022741"/>
    </source>
</evidence>
<evidence type="ECO:0000256" key="6">
    <source>
        <dbReference type="SAM" id="MobiDB-lite"/>
    </source>
</evidence>
<feature type="transmembrane region" description="Helical" evidence="7">
    <location>
        <begin position="964"/>
        <end position="985"/>
    </location>
</feature>
<feature type="compositionally biased region" description="Low complexity" evidence="6">
    <location>
        <begin position="66"/>
        <end position="81"/>
    </location>
</feature>
<evidence type="ECO:0000256" key="5">
    <source>
        <dbReference type="ARBA" id="ARBA00022840"/>
    </source>
</evidence>
<dbReference type="EC" id="2.7.11.1" evidence="1"/>
<comment type="caution">
    <text evidence="9">The sequence shown here is derived from an EMBL/GenBank/DDBJ whole genome shotgun (WGS) entry which is preliminary data.</text>
</comment>
<dbReference type="EMBL" id="WBOF01000001">
    <property type="protein sequence ID" value="MQS15218.1"/>
    <property type="molecule type" value="Genomic_DNA"/>
</dbReference>
<dbReference type="SUPFAM" id="SSF56112">
    <property type="entry name" value="Protein kinase-like (PK-like)"/>
    <property type="match status" value="1"/>
</dbReference>
<dbReference type="SMART" id="SM00220">
    <property type="entry name" value="S_TKc"/>
    <property type="match status" value="1"/>
</dbReference>
<evidence type="ECO:0000313" key="10">
    <source>
        <dbReference type="Proteomes" id="UP000450000"/>
    </source>
</evidence>
<evidence type="ECO:0000256" key="2">
    <source>
        <dbReference type="ARBA" id="ARBA00022679"/>
    </source>
</evidence>
<keyword evidence="4" id="KW-0418">Kinase</keyword>
<feature type="domain" description="Protein kinase" evidence="8">
    <location>
        <begin position="97"/>
        <end position="363"/>
    </location>
</feature>
<sequence length="1062" mass="113671">MMMRHTRSAEGENDRMADGTPTDAVPRTRVDRWPWGRRDLTRIPDPPTRLRRLRADPEAPTRVKPRAATPPTQTRRPAPARGGHFGGAFPAALLNRYEPYQVAGSGTEGTVWHVRRTDGGGDAAVKVTRSGQAMDTDLLEHLRDEAYRRHVPRITDYGQVEHAGVGCDWVAMEYLPVTLADRIAALTRDGRHADPRETEPIVRELVAMLDFWQRRIQRNPVDFKPANILVRPGGGPGSPGGPGEFVIADFGGVAKLTASRSFSPEMQVTVAYMAPEQLAGSNHPAGPWWGLGNVLYELFTGRPRYLDQDGLLLSDEVLQYDLVFSEEVDLSAVTDPRRLLLLQGLFTRNPAQRWKAEQVRSWLAGGSPAVVRPQATAAGATGGHAHRPITFLGDPYHAPSVLAWTMLNRSGEAAEWLVDGGAQRLLAWLRDDVRDTVFDLHYLRDVDRARGAGRARAAALAVLALGAAFAPSATPHYRERPIDTAGLTRIGTEPDVVAFLDELLAASVPAVAARYDCDHPECSGEHCGRLLALTRVPQAVTETDRAARELGGGGRTGDGLTVDERAQAYRLALWLTVRPEEHARLLARLSPLPTAVYRLPLSGRVSAVTAVVAAVVADVVLAAWSAVRRDAVDGVRRRWSALRRRAVSADPGSVPGCAVLVAAETLRARRAPAECGRAAGGRTAQGRTATGGRTREPVVWRPWVRVWWANTGTALPRQAAAALLLLVALALVLWAGALARISVDAGNQLKILPNSLFGGHLRTAGEHAARAVAPQLGAALAAAVTLVVFPARVGRGTIALAAAGAGAIGYLRLGPPMTVLKPPPALADRVVMFEGGMGSWAAVAATVGVVLALVLVERATRLLRPVHDARRRTVEEWRRLAEGRRASGGGRRASRPAAAVKASWPGPAATAWRTGAPGLRDRALFVLGSSFVLVVLLWATVEVRLAATGHHPTPASWGTGQAGAAYQAGFTLLLATVSAATTLAGPGAARRLFVLWLLGTLLLGAWPPPLGPMEALRIPVAEPLYGGIAELWGHSAFWAAVLIALPLACLGIQRTIGRTGRR</sequence>
<keyword evidence="5" id="KW-0067">ATP-binding</keyword>
<feature type="transmembrane region" description="Helical" evidence="7">
    <location>
        <begin position="720"/>
        <end position="743"/>
    </location>
</feature>
<evidence type="ECO:0000256" key="1">
    <source>
        <dbReference type="ARBA" id="ARBA00012513"/>
    </source>
</evidence>
<dbReference type="OrthoDB" id="5492697at2"/>
<feature type="transmembrane region" description="Helical" evidence="7">
    <location>
        <begin position="798"/>
        <end position="817"/>
    </location>
</feature>